<feature type="compositionally biased region" description="Polar residues" evidence="1">
    <location>
        <begin position="46"/>
        <end position="57"/>
    </location>
</feature>
<dbReference type="AlphaFoldDB" id="A0A395NN80"/>
<dbReference type="SMART" id="SM00487">
    <property type="entry name" value="DEXDc"/>
    <property type="match status" value="1"/>
</dbReference>
<protein>
    <recommendedName>
        <fullName evidence="2">Helicase ATP-binding domain-containing protein</fullName>
    </recommendedName>
</protein>
<comment type="caution">
    <text evidence="3">The sequence shown here is derived from an EMBL/GenBank/DDBJ whole genome shotgun (WGS) entry which is preliminary data.</text>
</comment>
<reference evidence="3 4" key="1">
    <citation type="journal article" date="2018" name="PLoS Pathog.">
        <title>Evolution of structural diversity of trichothecenes, a family of toxins produced by plant pathogenic and entomopathogenic fungi.</title>
        <authorList>
            <person name="Proctor R.H."/>
            <person name="McCormick S.P."/>
            <person name="Kim H.S."/>
            <person name="Cardoza R.E."/>
            <person name="Stanley A.M."/>
            <person name="Lindo L."/>
            <person name="Kelly A."/>
            <person name="Brown D.W."/>
            <person name="Lee T."/>
            <person name="Vaughan M.M."/>
            <person name="Alexander N.J."/>
            <person name="Busman M."/>
            <person name="Gutierrez S."/>
        </authorList>
    </citation>
    <scope>NUCLEOTIDE SEQUENCE [LARGE SCALE GENOMIC DNA]</scope>
    <source>
        <strain evidence="3 4">IBT 40837</strain>
    </source>
</reference>
<evidence type="ECO:0000313" key="4">
    <source>
        <dbReference type="Proteomes" id="UP000266272"/>
    </source>
</evidence>
<dbReference type="InterPro" id="IPR027417">
    <property type="entry name" value="P-loop_NTPase"/>
</dbReference>
<proteinExistence type="predicted"/>
<dbReference type="OrthoDB" id="5139665at2759"/>
<dbReference type="STRING" id="490622.A0A395NN80"/>
<dbReference type="Gene3D" id="3.40.50.300">
    <property type="entry name" value="P-loop containing nucleotide triphosphate hydrolases"/>
    <property type="match status" value="1"/>
</dbReference>
<dbReference type="Proteomes" id="UP000266272">
    <property type="component" value="Unassembled WGS sequence"/>
</dbReference>
<evidence type="ECO:0000256" key="1">
    <source>
        <dbReference type="SAM" id="MobiDB-lite"/>
    </source>
</evidence>
<dbReference type="SUPFAM" id="SSF52540">
    <property type="entry name" value="P-loop containing nucleoside triphosphate hydrolases"/>
    <property type="match status" value="1"/>
</dbReference>
<accession>A0A395NN80</accession>
<evidence type="ECO:0000313" key="3">
    <source>
        <dbReference type="EMBL" id="RFU77542.1"/>
    </source>
</evidence>
<dbReference type="EMBL" id="PXOA01000277">
    <property type="protein sequence ID" value="RFU77542.1"/>
    <property type="molecule type" value="Genomic_DNA"/>
</dbReference>
<gene>
    <name evidence="3" type="ORF">TARUN_4692</name>
</gene>
<sequence>MRRPDVVFMPEMMGPDGMVQHIAHSRVEMPLQLRPETPMQAYHEPTSPSAYPSNESAGPSPRPYSCQSSSITDGETQHHSDAEQSDAASLLLSTEFAIPDETMIDCDATSLSLEGMDGNIRSDDDTEIVSGTQNADDMNLQAENAEDFDAENAKDVHDRDPTAQMQDNLASDGTPCDVIDLTASDDYHICSESSPQQQNSGASPALQLLYKVNALKPDELDDMCDFFLATPDDIQSGLVIPGTGQKLTLPQLAFIFQTLNKSINRDEQPQGQLLADITGMGKTHCAMGLAAVARLLMLSRAHILNYPELHSGKNSSPSCPAGDPYGIQCMCVAGSLSSKYVARLVGGPLLILSPGHLVEQWVVRAADYFLPKVTPHGSQEAETFVELLSWSGGQLVNHQFAEPGSNAVLERNPFPPSKLTVKVTAEPSTLTASIVKAAIQDVDSARAVRRLRDKTGIKFIADTEAAREADQSRFVVMISANVFSQAKGLAQAFRTQVELHHSTRKSAATLQFPLSIAPSLIVFDECHSIKDEKTQFWSQLMDIHQLDKLKKFRTQWLLISATPVSDRPSDLLIAYRALSHTPEQAQRNISALTRFNGIFLKIQSLADSTEEAKR</sequence>
<evidence type="ECO:0000259" key="2">
    <source>
        <dbReference type="SMART" id="SM00487"/>
    </source>
</evidence>
<feature type="region of interest" description="Disordered" evidence="1">
    <location>
        <begin position="34"/>
        <end position="86"/>
    </location>
</feature>
<dbReference type="InterPro" id="IPR014001">
    <property type="entry name" value="Helicase_ATP-bd"/>
</dbReference>
<feature type="compositionally biased region" description="Polar residues" evidence="1">
    <location>
        <begin position="65"/>
        <end position="74"/>
    </location>
</feature>
<keyword evidence="4" id="KW-1185">Reference proteome</keyword>
<feature type="domain" description="Helicase ATP-binding" evidence="2">
    <location>
        <begin position="243"/>
        <end position="592"/>
    </location>
</feature>
<organism evidence="3 4">
    <name type="scientific">Trichoderma arundinaceum</name>
    <dbReference type="NCBI Taxonomy" id="490622"/>
    <lineage>
        <taxon>Eukaryota</taxon>
        <taxon>Fungi</taxon>
        <taxon>Dikarya</taxon>
        <taxon>Ascomycota</taxon>
        <taxon>Pezizomycotina</taxon>
        <taxon>Sordariomycetes</taxon>
        <taxon>Hypocreomycetidae</taxon>
        <taxon>Hypocreales</taxon>
        <taxon>Hypocreaceae</taxon>
        <taxon>Trichoderma</taxon>
    </lineage>
</organism>
<name>A0A395NN80_TRIAR</name>